<evidence type="ECO:0000256" key="4">
    <source>
        <dbReference type="ARBA" id="ARBA00023136"/>
    </source>
</evidence>
<evidence type="ECO:0000256" key="2">
    <source>
        <dbReference type="ARBA" id="ARBA00022692"/>
    </source>
</evidence>
<evidence type="ECO:0000313" key="7">
    <source>
        <dbReference type="EMBL" id="KAF0976232.1"/>
    </source>
</evidence>
<feature type="transmembrane region" description="Helical" evidence="6">
    <location>
        <begin position="25"/>
        <end position="44"/>
    </location>
</feature>
<keyword evidence="3 6" id="KW-1133">Transmembrane helix</keyword>
<dbReference type="Proteomes" id="UP000444721">
    <property type="component" value="Unassembled WGS sequence"/>
</dbReference>
<dbReference type="VEuPathDB" id="AmoebaDB:FDP41_004907"/>
<comment type="subcellular location">
    <subcellularLocation>
        <location evidence="1">Membrane</location>
        <topology evidence="1">Multi-pass membrane protein</topology>
    </subcellularLocation>
</comment>
<dbReference type="EMBL" id="VFQX01000041">
    <property type="protein sequence ID" value="KAF0976232.1"/>
    <property type="molecule type" value="Genomic_DNA"/>
</dbReference>
<dbReference type="AlphaFoldDB" id="A0A6A5BMX0"/>
<dbReference type="PANTHER" id="PTHR30520">
    <property type="entry name" value="FORMATE TRANSPORTER-RELATED"/>
    <property type="match status" value="1"/>
</dbReference>
<dbReference type="Gene3D" id="1.20.1080.10">
    <property type="entry name" value="Glycerol uptake facilitator protein"/>
    <property type="match status" value="2"/>
</dbReference>
<dbReference type="OrthoDB" id="10263266at2759"/>
<accession>A0A6A5BMX0</accession>
<dbReference type="RefSeq" id="XP_044560945.1">
    <property type="nucleotide sequence ID" value="XM_044708373.1"/>
</dbReference>
<sequence length="439" mass="50006">MIQFFSNKERRLVSLKVQLQDHVHSLYPAFKLLFVFSLILVSFLDHGNFQKSSKNSNNLIQRYQEFEQHLLRRSDVKRENKFRSQLELVTAINDHCDDVLHTYPYYRIFILSVIGGLYLSIGTILSGLLCSDLSSKAMQKLMIGVSFICSFTMIVLSKGILFTEVNISVSVYLFKQDLIGMLRRSFCRVVKILSCSFFGGCFGRLNDSSNSHPQHQDIESHGETNLETQQNRHHQGVDWKHLPNPRKNIHFMTIVNSILYWMVCIVGYLLGTMLMSSVLNGCLIWYQNTSLIQFLSNTTLYKIETFQDRGVNGWVLCFVSGMVANFMIGVASLLGSSAITLVGKIAGMAIPVIAFAAMGPQHAPANFGYFSHILVWRSVRDPECNTRDTRDEVCDGFKLVRCFCLEYCASCFGKCRGRFSSCLCHCVHIHQVKVKTYYC</sequence>
<dbReference type="InterPro" id="IPR000292">
    <property type="entry name" value="For/NO2_transpt"/>
</dbReference>
<dbReference type="GO" id="GO:0015499">
    <property type="term" value="F:formate transmembrane transporter activity"/>
    <property type="evidence" value="ECO:0007669"/>
    <property type="project" value="TreeGrafter"/>
</dbReference>
<name>A0A6A5BMX0_NAEFO</name>
<feature type="transmembrane region" description="Helical" evidence="6">
    <location>
        <begin position="141"/>
        <end position="174"/>
    </location>
</feature>
<evidence type="ECO:0000256" key="5">
    <source>
        <dbReference type="ARBA" id="ARBA00049660"/>
    </source>
</evidence>
<keyword evidence="2 6" id="KW-0812">Transmembrane</keyword>
<protein>
    <submittedName>
        <fullName evidence="7">Uncharacterized protein</fullName>
    </submittedName>
</protein>
<organism evidence="7 8">
    <name type="scientific">Naegleria fowleri</name>
    <name type="common">Brain eating amoeba</name>
    <dbReference type="NCBI Taxonomy" id="5763"/>
    <lineage>
        <taxon>Eukaryota</taxon>
        <taxon>Discoba</taxon>
        <taxon>Heterolobosea</taxon>
        <taxon>Tetramitia</taxon>
        <taxon>Eutetramitia</taxon>
        <taxon>Vahlkampfiidae</taxon>
        <taxon>Naegleria</taxon>
    </lineage>
</organism>
<keyword evidence="4 6" id="KW-0472">Membrane</keyword>
<dbReference type="PANTHER" id="PTHR30520:SF6">
    <property type="entry name" value="FORMATE_NITRATE FAMILY TRANSPORTER (EUROFUNG)"/>
    <property type="match status" value="1"/>
</dbReference>
<feature type="transmembrane region" description="Helical" evidence="6">
    <location>
        <begin position="108"/>
        <end position="129"/>
    </location>
</feature>
<dbReference type="InterPro" id="IPR023271">
    <property type="entry name" value="Aquaporin-like"/>
</dbReference>
<dbReference type="Pfam" id="PF01226">
    <property type="entry name" value="Form_Nir_trans"/>
    <property type="match status" value="2"/>
</dbReference>
<keyword evidence="8" id="KW-1185">Reference proteome</keyword>
<dbReference type="VEuPathDB" id="AmoebaDB:NfTy_086180"/>
<reference evidence="7 8" key="1">
    <citation type="journal article" date="2019" name="Sci. Rep.">
        <title>Nanopore sequencing improves the draft genome of the human pathogenic amoeba Naegleria fowleri.</title>
        <authorList>
            <person name="Liechti N."/>
            <person name="Schurch N."/>
            <person name="Bruggmann R."/>
            <person name="Wittwer M."/>
        </authorList>
    </citation>
    <scope>NUCLEOTIDE SEQUENCE [LARGE SCALE GENOMIC DNA]</scope>
    <source>
        <strain evidence="7 8">ATCC 30894</strain>
    </source>
</reference>
<feature type="transmembrane region" description="Helical" evidence="6">
    <location>
        <begin position="249"/>
        <end position="271"/>
    </location>
</feature>
<feature type="transmembrane region" description="Helical" evidence="6">
    <location>
        <begin position="313"/>
        <end position="335"/>
    </location>
</feature>
<proteinExistence type="inferred from homology"/>
<evidence type="ECO:0000256" key="3">
    <source>
        <dbReference type="ARBA" id="ARBA00022989"/>
    </source>
</evidence>
<gene>
    <name evidence="7" type="ORF">FDP41_004907</name>
</gene>
<evidence type="ECO:0000313" key="8">
    <source>
        <dbReference type="Proteomes" id="UP000444721"/>
    </source>
</evidence>
<dbReference type="VEuPathDB" id="AmoebaDB:NF0096390"/>
<evidence type="ECO:0000256" key="6">
    <source>
        <dbReference type="SAM" id="Phobius"/>
    </source>
</evidence>
<comment type="caution">
    <text evidence="7">The sequence shown here is derived from an EMBL/GenBank/DDBJ whole genome shotgun (WGS) entry which is preliminary data.</text>
</comment>
<dbReference type="GO" id="GO:0005886">
    <property type="term" value="C:plasma membrane"/>
    <property type="evidence" value="ECO:0007669"/>
    <property type="project" value="TreeGrafter"/>
</dbReference>
<evidence type="ECO:0000256" key="1">
    <source>
        <dbReference type="ARBA" id="ARBA00004141"/>
    </source>
</evidence>
<dbReference type="GeneID" id="68112125"/>
<feature type="transmembrane region" description="Helical" evidence="6">
    <location>
        <begin position="341"/>
        <end position="359"/>
    </location>
</feature>
<comment type="similarity">
    <text evidence="5">Belongs to the FNT transporter (TC 1.A.16) family.</text>
</comment>